<proteinExistence type="inferred from homology"/>
<comment type="subunit">
    <text evidence="4">Homooctamer; tetramer of dimers.</text>
</comment>
<keyword evidence="3 4" id="KW-0664">Pyridoxine biosynthesis</keyword>
<dbReference type="EC" id="2.6.99.2" evidence="4 5"/>
<dbReference type="NCBIfam" id="TIGR00559">
    <property type="entry name" value="pdxJ"/>
    <property type="match status" value="1"/>
</dbReference>
<feature type="binding site" evidence="4">
    <location>
        <position position="7"/>
    </location>
    <ligand>
        <name>3-amino-2-oxopropyl phosphate</name>
        <dbReference type="ChEBI" id="CHEBI:57279"/>
    </ligand>
</feature>
<feature type="active site" description="Proton donor" evidence="4">
    <location>
        <position position="204"/>
    </location>
</feature>
<keyword evidence="1 4" id="KW-0963">Cytoplasm</keyword>
<dbReference type="RefSeq" id="WP_252082706.1">
    <property type="nucleotide sequence ID" value="NZ_CP092418.1"/>
</dbReference>
<comment type="caution">
    <text evidence="4">Lacks conserved residue(s) required for the propagation of feature annotation.</text>
</comment>
<dbReference type="HAMAP" id="MF_00279">
    <property type="entry name" value="PdxJ"/>
    <property type="match status" value="1"/>
</dbReference>
<organism evidence="6 7">
    <name type="scientific">Microbulbifer variabilis</name>
    <dbReference type="NCBI Taxonomy" id="266805"/>
    <lineage>
        <taxon>Bacteria</taxon>
        <taxon>Pseudomonadati</taxon>
        <taxon>Pseudomonadota</taxon>
        <taxon>Gammaproteobacteria</taxon>
        <taxon>Cellvibrionales</taxon>
        <taxon>Microbulbiferaceae</taxon>
        <taxon>Microbulbifer</taxon>
    </lineage>
</organism>
<keyword evidence="7" id="KW-1185">Reference proteome</keyword>
<evidence type="ECO:0000256" key="5">
    <source>
        <dbReference type="NCBIfam" id="TIGR00559"/>
    </source>
</evidence>
<dbReference type="Pfam" id="PF03740">
    <property type="entry name" value="PdxJ"/>
    <property type="match status" value="1"/>
</dbReference>
<feature type="site" description="Transition state stabilizer" evidence="4">
    <location>
        <position position="162"/>
    </location>
</feature>
<feature type="binding site" evidence="4">
    <location>
        <position position="205"/>
    </location>
    <ligand>
        <name>3-amino-2-oxopropyl phosphate</name>
        <dbReference type="ChEBI" id="CHEBI:57279"/>
    </ligand>
</feature>
<feature type="binding site" evidence="4">
    <location>
        <position position="45"/>
    </location>
    <ligand>
        <name>1-deoxy-D-xylulose 5-phosphate</name>
        <dbReference type="ChEBI" id="CHEBI:57792"/>
    </ligand>
</feature>
<dbReference type="PANTHER" id="PTHR30456">
    <property type="entry name" value="PYRIDOXINE 5'-PHOSPHATE SYNTHASE"/>
    <property type="match status" value="1"/>
</dbReference>
<comment type="pathway">
    <text evidence="4">Cofactor biosynthesis; pyridoxine 5'-phosphate biosynthesis; pyridoxine 5'-phosphate from D-erythrose 4-phosphate: step 5/5.</text>
</comment>
<gene>
    <name evidence="4" type="primary">pdxJ</name>
    <name evidence="6" type="ORF">MJO52_15065</name>
</gene>
<reference evidence="6" key="1">
    <citation type="submission" date="2022-02" db="EMBL/GenBank/DDBJ databases">
        <title>Coral-associated bacteria.</title>
        <authorList>
            <person name="Tang K."/>
            <person name="Wang X."/>
        </authorList>
    </citation>
    <scope>NUCLEOTIDE SEQUENCE</scope>
    <source>
        <strain evidence="6">SCSIO 43006</strain>
    </source>
</reference>
<name>A0ABY4V8Y9_9GAMM</name>
<comment type="catalytic activity">
    <reaction evidence="4">
        <text>3-amino-2-oxopropyl phosphate + 1-deoxy-D-xylulose 5-phosphate = pyridoxine 5'-phosphate + phosphate + 2 H2O + H(+)</text>
        <dbReference type="Rhea" id="RHEA:15265"/>
        <dbReference type="ChEBI" id="CHEBI:15377"/>
        <dbReference type="ChEBI" id="CHEBI:15378"/>
        <dbReference type="ChEBI" id="CHEBI:43474"/>
        <dbReference type="ChEBI" id="CHEBI:57279"/>
        <dbReference type="ChEBI" id="CHEBI:57792"/>
        <dbReference type="ChEBI" id="CHEBI:58589"/>
        <dbReference type="EC" id="2.6.99.2"/>
    </reaction>
</comment>
<dbReference type="NCBIfam" id="NF003626">
    <property type="entry name" value="PRK05265.1-4"/>
    <property type="match status" value="1"/>
</dbReference>
<evidence type="ECO:0000256" key="4">
    <source>
        <dbReference type="HAMAP-Rule" id="MF_00279"/>
    </source>
</evidence>
<feature type="binding site" evidence="4">
    <location>
        <position position="18"/>
    </location>
    <ligand>
        <name>3-amino-2-oxopropyl phosphate</name>
        <dbReference type="ChEBI" id="CHEBI:57279"/>
    </ligand>
</feature>
<sequence>MIALSVNLNKIALIRNSREGNFPDVTAHGRICLDAGAQGITVHPRPDQRHIRPNDVRELAALCRDRQGIEFNIEGNPFALHQGDYPGLMPLVLETQPNQCTLVPDSNDQLTSDHGFNLKLDGPRLVPLIARLKDTGVRVSLFMDPDLEQISLAKDVGADRIELYTGPYAEAAAKQSAELEEIFSAHCAAAEHARQLGLGVNAGHDLNLVNLPRYRTLPGLQEVSIGHALTVDAIGMGLENAVKAYLDCLAGN</sequence>
<dbReference type="CDD" id="cd00003">
    <property type="entry name" value="PNPsynthase"/>
    <property type="match status" value="1"/>
</dbReference>
<dbReference type="InterPro" id="IPR036130">
    <property type="entry name" value="Pyridoxine-5'_phos_synth"/>
</dbReference>
<evidence type="ECO:0000313" key="6">
    <source>
        <dbReference type="EMBL" id="USD20390.1"/>
    </source>
</evidence>
<feature type="active site" description="Proton acceptor" evidence="4">
    <location>
        <position position="43"/>
    </location>
</feature>
<evidence type="ECO:0000256" key="1">
    <source>
        <dbReference type="ARBA" id="ARBA00022490"/>
    </source>
</evidence>
<dbReference type="Proteomes" id="UP001055658">
    <property type="component" value="Chromosome"/>
</dbReference>
<protein>
    <recommendedName>
        <fullName evidence="4 5">Pyridoxine 5'-phosphate synthase</fullName>
        <shortName evidence="4">PNP synthase</shortName>
        <ecNumber evidence="4 5">2.6.99.2</ecNumber>
    </recommendedName>
</protein>
<comment type="function">
    <text evidence="4">Catalyzes the complicated ring closure reaction between the two acyclic compounds 1-deoxy-D-xylulose-5-phosphate (DXP) and 3-amino-2-oxopropyl phosphate (1-amino-acetone-3-phosphate or AAP) to form pyridoxine 5'-phosphate (PNP) and inorganic phosphate.</text>
</comment>
<dbReference type="InterPro" id="IPR004569">
    <property type="entry name" value="PyrdxlP_synth_PdxJ"/>
</dbReference>
<dbReference type="PANTHER" id="PTHR30456:SF0">
    <property type="entry name" value="PYRIDOXINE 5'-PHOSPHATE SYNTHASE"/>
    <property type="match status" value="1"/>
</dbReference>
<evidence type="ECO:0000256" key="2">
    <source>
        <dbReference type="ARBA" id="ARBA00022679"/>
    </source>
</evidence>
<comment type="similarity">
    <text evidence="4">Belongs to the PNP synthase family.</text>
</comment>
<dbReference type="Gene3D" id="3.20.20.70">
    <property type="entry name" value="Aldolase class I"/>
    <property type="match status" value="1"/>
</dbReference>
<feature type="active site" description="Proton acceptor" evidence="4">
    <location>
        <position position="74"/>
    </location>
</feature>
<dbReference type="SUPFAM" id="SSF63892">
    <property type="entry name" value="Pyridoxine 5'-phosphate synthase"/>
    <property type="match status" value="1"/>
</dbReference>
<dbReference type="InterPro" id="IPR013785">
    <property type="entry name" value="Aldolase_TIM"/>
</dbReference>
<accession>A0ABY4V8Y9</accession>
<evidence type="ECO:0000313" key="7">
    <source>
        <dbReference type="Proteomes" id="UP001055658"/>
    </source>
</evidence>
<comment type="subcellular location">
    <subcellularLocation>
        <location evidence="4">Cytoplasm</location>
    </subcellularLocation>
</comment>
<dbReference type="GO" id="GO:0033856">
    <property type="term" value="F:pyridoxine 5'-phosphate synthase activity"/>
    <property type="evidence" value="ECO:0007669"/>
    <property type="project" value="UniProtKB-EC"/>
</dbReference>
<evidence type="ECO:0000256" key="3">
    <source>
        <dbReference type="ARBA" id="ARBA00023096"/>
    </source>
</evidence>
<dbReference type="EMBL" id="CP092418">
    <property type="protein sequence ID" value="USD20390.1"/>
    <property type="molecule type" value="Genomic_DNA"/>
</dbReference>
<feature type="binding site" evidence="4">
    <location>
        <begin position="226"/>
        <end position="227"/>
    </location>
    <ligand>
        <name>3-amino-2-oxopropyl phosphate</name>
        <dbReference type="ChEBI" id="CHEBI:57279"/>
    </ligand>
</feature>
<feature type="binding site" evidence="4">
    <location>
        <position position="50"/>
    </location>
    <ligand>
        <name>1-deoxy-D-xylulose 5-phosphate</name>
        <dbReference type="ChEBI" id="CHEBI:57792"/>
    </ligand>
</feature>
<feature type="binding site" evidence="4">
    <location>
        <position position="111"/>
    </location>
    <ligand>
        <name>1-deoxy-D-xylulose 5-phosphate</name>
        <dbReference type="ChEBI" id="CHEBI:57792"/>
    </ligand>
</feature>
<keyword evidence="2 4" id="KW-0808">Transferase</keyword>